<reference evidence="2" key="1">
    <citation type="journal article" date="2011" name="Nat. Biotechnol.">
        <title>The genomic sequence of the Chinese hamster ovary (CHO)-K1 cell line.</title>
        <authorList>
            <person name="Xu X."/>
            <person name="Nagarajan H."/>
            <person name="Lewis N.E."/>
            <person name="Pan S."/>
            <person name="Cai Z."/>
            <person name="Liu X."/>
            <person name="Chen W."/>
            <person name="Xie M."/>
            <person name="Wang W."/>
            <person name="Hammond S."/>
            <person name="Andersen M.R."/>
            <person name="Neff N."/>
            <person name="Passarelli B."/>
            <person name="Koh W."/>
            <person name="Fan H.C."/>
            <person name="Wang J."/>
            <person name="Gui Y."/>
            <person name="Lee K.H."/>
            <person name="Betenbaugh M.J."/>
            <person name="Quake S.R."/>
            <person name="Famili I."/>
            <person name="Palsson B.O."/>
            <person name="Wang J."/>
        </authorList>
    </citation>
    <scope>NUCLEOTIDE SEQUENCE [LARGE SCALE GENOMIC DNA]</scope>
    <source>
        <strain evidence="2">CHO K1 cell line</strain>
    </source>
</reference>
<name>G3IA96_CRIGR</name>
<dbReference type="EMBL" id="JH001678">
    <property type="protein sequence ID" value="EGV94189.1"/>
    <property type="molecule type" value="Genomic_DNA"/>
</dbReference>
<protein>
    <submittedName>
        <fullName evidence="1">Uncharacterized protein</fullName>
    </submittedName>
</protein>
<evidence type="ECO:0000313" key="2">
    <source>
        <dbReference type="Proteomes" id="UP000001075"/>
    </source>
</evidence>
<proteinExistence type="predicted"/>
<accession>G3IA96</accession>
<evidence type="ECO:0000313" key="1">
    <source>
        <dbReference type="EMBL" id="EGV94189.1"/>
    </source>
</evidence>
<gene>
    <name evidence="1" type="ORF">I79_020514</name>
</gene>
<organism evidence="1 2">
    <name type="scientific">Cricetulus griseus</name>
    <name type="common">Chinese hamster</name>
    <name type="synonym">Cricetulus barabensis griseus</name>
    <dbReference type="NCBI Taxonomy" id="10029"/>
    <lineage>
        <taxon>Eukaryota</taxon>
        <taxon>Metazoa</taxon>
        <taxon>Chordata</taxon>
        <taxon>Craniata</taxon>
        <taxon>Vertebrata</taxon>
        <taxon>Euteleostomi</taxon>
        <taxon>Mammalia</taxon>
        <taxon>Eutheria</taxon>
        <taxon>Euarchontoglires</taxon>
        <taxon>Glires</taxon>
        <taxon>Rodentia</taxon>
        <taxon>Myomorpha</taxon>
        <taxon>Muroidea</taxon>
        <taxon>Cricetidae</taxon>
        <taxon>Cricetinae</taxon>
        <taxon>Cricetulus</taxon>
    </lineage>
</organism>
<dbReference type="AlphaFoldDB" id="G3IA96"/>
<dbReference type="Proteomes" id="UP000001075">
    <property type="component" value="Unassembled WGS sequence"/>
</dbReference>
<sequence length="55" mass="6254">MNPPNFAQLMLREGQRTGLLTTKELHSKHGLVRMVLWHVTSQRNTTNSLLANKAL</sequence>
<dbReference type="InParanoid" id="G3IA96"/>